<evidence type="ECO:0000313" key="2">
    <source>
        <dbReference type="EMBL" id="PKU78875.1"/>
    </source>
</evidence>
<proteinExistence type="predicted"/>
<keyword evidence="1" id="KW-1133">Transmembrane helix</keyword>
<keyword evidence="1" id="KW-0472">Membrane</keyword>
<reference evidence="2 3" key="1">
    <citation type="journal article" date="2016" name="Sci. Rep.">
        <title>The Dendrobium catenatum Lindl. genome sequence provides insights into polysaccharide synthase, floral development and adaptive evolution.</title>
        <authorList>
            <person name="Zhang G.Q."/>
            <person name="Xu Q."/>
            <person name="Bian C."/>
            <person name="Tsai W.C."/>
            <person name="Yeh C.M."/>
            <person name="Liu K.W."/>
            <person name="Yoshida K."/>
            <person name="Zhang L.S."/>
            <person name="Chang S.B."/>
            <person name="Chen F."/>
            <person name="Shi Y."/>
            <person name="Su Y.Y."/>
            <person name="Zhang Y.Q."/>
            <person name="Chen L.J."/>
            <person name="Yin Y."/>
            <person name="Lin M."/>
            <person name="Huang H."/>
            <person name="Deng H."/>
            <person name="Wang Z.W."/>
            <person name="Zhu S.L."/>
            <person name="Zhao X."/>
            <person name="Deng C."/>
            <person name="Niu S.C."/>
            <person name="Huang J."/>
            <person name="Wang M."/>
            <person name="Liu G.H."/>
            <person name="Yang H.J."/>
            <person name="Xiao X.J."/>
            <person name="Hsiao Y.Y."/>
            <person name="Wu W.L."/>
            <person name="Chen Y.Y."/>
            <person name="Mitsuda N."/>
            <person name="Ohme-Takagi M."/>
            <person name="Luo Y.B."/>
            <person name="Van de Peer Y."/>
            <person name="Liu Z.J."/>
        </authorList>
    </citation>
    <scope>NUCLEOTIDE SEQUENCE [LARGE SCALE GENOMIC DNA]</scope>
    <source>
        <tissue evidence="2">The whole plant</tissue>
    </source>
</reference>
<accession>A0A2I0WT87</accession>
<evidence type="ECO:0000313" key="3">
    <source>
        <dbReference type="Proteomes" id="UP000233837"/>
    </source>
</evidence>
<keyword evidence="1" id="KW-0812">Transmembrane</keyword>
<feature type="transmembrane region" description="Helical" evidence="1">
    <location>
        <begin position="31"/>
        <end position="50"/>
    </location>
</feature>
<dbReference type="Proteomes" id="UP000233837">
    <property type="component" value="Unassembled WGS sequence"/>
</dbReference>
<reference evidence="2 3" key="2">
    <citation type="journal article" date="2017" name="Nature">
        <title>The Apostasia genome and the evolution of orchids.</title>
        <authorList>
            <person name="Zhang G.Q."/>
            <person name="Liu K.W."/>
            <person name="Li Z."/>
            <person name="Lohaus R."/>
            <person name="Hsiao Y.Y."/>
            <person name="Niu S.C."/>
            <person name="Wang J.Y."/>
            <person name="Lin Y.C."/>
            <person name="Xu Q."/>
            <person name="Chen L.J."/>
            <person name="Yoshida K."/>
            <person name="Fujiwara S."/>
            <person name="Wang Z.W."/>
            <person name="Zhang Y.Q."/>
            <person name="Mitsuda N."/>
            <person name="Wang M."/>
            <person name="Liu G.H."/>
            <person name="Pecoraro L."/>
            <person name="Huang H.X."/>
            <person name="Xiao X.J."/>
            <person name="Lin M."/>
            <person name="Wu X.Y."/>
            <person name="Wu W.L."/>
            <person name="Chen Y.Y."/>
            <person name="Chang S.B."/>
            <person name="Sakamoto S."/>
            <person name="Ohme-Takagi M."/>
            <person name="Yagi M."/>
            <person name="Zeng S.J."/>
            <person name="Shen C.Y."/>
            <person name="Yeh C.M."/>
            <person name="Luo Y.B."/>
            <person name="Tsai W.C."/>
            <person name="Van de Peer Y."/>
            <person name="Liu Z.J."/>
        </authorList>
    </citation>
    <scope>NUCLEOTIDE SEQUENCE [LARGE SCALE GENOMIC DNA]</scope>
    <source>
        <tissue evidence="2">The whole plant</tissue>
    </source>
</reference>
<sequence length="59" mass="6523">MSTSLLGRNLGLKPLNSGKVFVWMLVRPKTISILESLCTLILFYTGIIGLRTKGLKRSS</sequence>
<keyword evidence="3" id="KW-1185">Reference proteome</keyword>
<dbReference type="AlphaFoldDB" id="A0A2I0WT87"/>
<protein>
    <submittedName>
        <fullName evidence="2">Uncharacterized protein</fullName>
    </submittedName>
</protein>
<gene>
    <name evidence="2" type="ORF">MA16_Dca000218</name>
</gene>
<organism evidence="2 3">
    <name type="scientific">Dendrobium catenatum</name>
    <dbReference type="NCBI Taxonomy" id="906689"/>
    <lineage>
        <taxon>Eukaryota</taxon>
        <taxon>Viridiplantae</taxon>
        <taxon>Streptophyta</taxon>
        <taxon>Embryophyta</taxon>
        <taxon>Tracheophyta</taxon>
        <taxon>Spermatophyta</taxon>
        <taxon>Magnoliopsida</taxon>
        <taxon>Liliopsida</taxon>
        <taxon>Asparagales</taxon>
        <taxon>Orchidaceae</taxon>
        <taxon>Epidendroideae</taxon>
        <taxon>Malaxideae</taxon>
        <taxon>Dendrobiinae</taxon>
        <taxon>Dendrobium</taxon>
    </lineage>
</organism>
<name>A0A2I0WT87_9ASPA</name>
<evidence type="ECO:0000256" key="1">
    <source>
        <dbReference type="SAM" id="Phobius"/>
    </source>
</evidence>
<dbReference type="EMBL" id="KZ502442">
    <property type="protein sequence ID" value="PKU78875.1"/>
    <property type="molecule type" value="Genomic_DNA"/>
</dbReference>